<dbReference type="Proteomes" id="UP000004931">
    <property type="component" value="Unassembled WGS sequence"/>
</dbReference>
<protein>
    <submittedName>
        <fullName evidence="3">Glucose/sorbosone dehydrogenase family protein</fullName>
    </submittedName>
</protein>
<comment type="caution">
    <text evidence="3">The sequence shown here is derived from an EMBL/GenBank/DDBJ whole genome shotgun (WGS) entry which is preliminary data.</text>
</comment>
<dbReference type="InterPro" id="IPR012938">
    <property type="entry name" value="Glc/Sorbosone_DH"/>
</dbReference>
<feature type="signal peptide" evidence="1">
    <location>
        <begin position="1"/>
        <end position="21"/>
    </location>
</feature>
<feature type="chain" id="PRO_5002630911" evidence="1">
    <location>
        <begin position="22"/>
        <end position="376"/>
    </location>
</feature>
<dbReference type="PANTHER" id="PTHR19328">
    <property type="entry name" value="HEDGEHOG-INTERACTING PROTEIN"/>
    <property type="match status" value="1"/>
</dbReference>
<organism evidence="3 4">
    <name type="scientific">marine gamma proteobacterium HTCC2143</name>
    <dbReference type="NCBI Taxonomy" id="247633"/>
    <lineage>
        <taxon>Bacteria</taxon>
        <taxon>Pseudomonadati</taxon>
        <taxon>Pseudomonadota</taxon>
        <taxon>Gammaproteobacteria</taxon>
        <taxon>Cellvibrionales</taxon>
        <taxon>Spongiibacteraceae</taxon>
        <taxon>BD1-7 clade</taxon>
    </lineage>
</organism>
<feature type="domain" description="Glucose/Sorbosone dehydrogenase" evidence="2">
    <location>
        <begin position="45"/>
        <end position="372"/>
    </location>
</feature>
<dbReference type="eggNOG" id="COG2133">
    <property type="taxonomic scope" value="Bacteria"/>
</dbReference>
<dbReference type="InterPro" id="IPR011041">
    <property type="entry name" value="Quinoprot_gluc/sorb_DH_b-prop"/>
</dbReference>
<evidence type="ECO:0000313" key="4">
    <source>
        <dbReference type="Proteomes" id="UP000004931"/>
    </source>
</evidence>
<evidence type="ECO:0000259" key="2">
    <source>
        <dbReference type="Pfam" id="PF07995"/>
    </source>
</evidence>
<proteinExistence type="predicted"/>
<dbReference type="Gene3D" id="2.120.10.30">
    <property type="entry name" value="TolB, C-terminal domain"/>
    <property type="match status" value="1"/>
</dbReference>
<keyword evidence="1" id="KW-0732">Signal</keyword>
<dbReference type="Pfam" id="PF07995">
    <property type="entry name" value="GSDH"/>
    <property type="match status" value="1"/>
</dbReference>
<dbReference type="EMBL" id="AAVT01000006">
    <property type="protein sequence ID" value="EAW30779.1"/>
    <property type="molecule type" value="Genomic_DNA"/>
</dbReference>
<accession>A0YEE3</accession>
<dbReference type="PANTHER" id="PTHR19328:SF75">
    <property type="entry name" value="ALDOSE SUGAR DEHYDROGENASE YLII"/>
    <property type="match status" value="1"/>
</dbReference>
<dbReference type="STRING" id="247633.GP2143_02609"/>
<evidence type="ECO:0000256" key="1">
    <source>
        <dbReference type="SAM" id="SignalP"/>
    </source>
</evidence>
<gene>
    <name evidence="3" type="ORF">GP2143_02609</name>
</gene>
<dbReference type="AlphaFoldDB" id="A0YEE3"/>
<dbReference type="SUPFAM" id="SSF50952">
    <property type="entry name" value="Soluble quinoprotein glucose dehydrogenase"/>
    <property type="match status" value="1"/>
</dbReference>
<evidence type="ECO:0000313" key="3">
    <source>
        <dbReference type="EMBL" id="EAW30779.1"/>
    </source>
</evidence>
<dbReference type="InterPro" id="IPR011042">
    <property type="entry name" value="6-blade_b-propeller_TolB-like"/>
</dbReference>
<reference evidence="3 4" key="1">
    <citation type="journal article" date="2010" name="J. Bacteriol.">
        <title>Genome sequence of the oligotrophic marine Gammaproteobacterium HTCC2143, isolated from the Oregon Coast.</title>
        <authorList>
            <person name="Oh H.M."/>
            <person name="Kang I."/>
            <person name="Ferriera S."/>
            <person name="Giovannoni S.J."/>
            <person name="Cho J.C."/>
        </authorList>
    </citation>
    <scope>NUCLEOTIDE SEQUENCE [LARGE SCALE GENOMIC DNA]</scope>
    <source>
        <strain evidence="3 4">HTCC2143</strain>
    </source>
</reference>
<sequence length="376" mass="40586">MRNKLLATMLALTVFAISVSAADTAAESSNQRDSGYKVETVADGLDYPWSIAFLPNGDYLVALRIGEVRRINAQGDIGEPLTGLPDTYVASQGGYFDIMLDPDFSTNQTIYLSFAHGNAAANGTRIVKGTLNNMAVENVQTLFTVSPLKDTAAHYGGKMIFLQDGTIMMTTGDGFEYREAAQDTFSLLGKIIRINKDGSVPDDNPYTDGKKGDPRVWSYGHRSPQGLALDTKTGIVYMHEHGPQGGDELNAVLPAVNYGWPAVTQGINYSGAYVSPLKSAPGVVEPLTYWVPSIAPSGLAIYDGAAFPQWQGDLFIGALVDEEVRHLTLESGRVASERPVFPEIAARIRDIRVGPDGFLYILTDSDSGKVLRVVPN</sequence>
<keyword evidence="4" id="KW-1185">Reference proteome</keyword>
<name>A0YEE3_9GAMM</name>